<dbReference type="PROSITE" id="PS50965">
    <property type="entry name" value="NERD"/>
    <property type="match status" value="1"/>
</dbReference>
<dbReference type="Proteomes" id="UP001139011">
    <property type="component" value="Unassembled WGS sequence"/>
</dbReference>
<feature type="domain" description="NERD" evidence="1">
    <location>
        <begin position="41"/>
        <end position="157"/>
    </location>
</feature>
<proteinExistence type="predicted"/>
<evidence type="ECO:0000259" key="1">
    <source>
        <dbReference type="PROSITE" id="PS50965"/>
    </source>
</evidence>
<reference evidence="2" key="1">
    <citation type="submission" date="2021-09" db="EMBL/GenBank/DDBJ databases">
        <title>Genome analysis of Fictibacillus sp. KIGAM418 isolated from marine sediment.</title>
        <authorList>
            <person name="Seo M.-J."/>
            <person name="Cho E.-S."/>
            <person name="Hwang C.Y."/>
        </authorList>
    </citation>
    <scope>NUCLEOTIDE SEQUENCE</scope>
    <source>
        <strain evidence="2">KIGAM418</strain>
    </source>
</reference>
<evidence type="ECO:0000313" key="2">
    <source>
        <dbReference type="EMBL" id="MCK6258862.1"/>
    </source>
</evidence>
<comment type="caution">
    <text evidence="2">The sequence shown here is derived from an EMBL/GenBank/DDBJ whole genome shotgun (WGS) entry which is preliminary data.</text>
</comment>
<accession>A0A9X1XDH1</accession>
<gene>
    <name evidence="2" type="ORF">LCY76_20030</name>
</gene>
<organism evidence="2 3">
    <name type="scientific">Fictibacillus marinisediminis</name>
    <dbReference type="NCBI Taxonomy" id="2878389"/>
    <lineage>
        <taxon>Bacteria</taxon>
        <taxon>Bacillati</taxon>
        <taxon>Bacillota</taxon>
        <taxon>Bacilli</taxon>
        <taxon>Bacillales</taxon>
        <taxon>Fictibacillaceae</taxon>
        <taxon>Fictibacillus</taxon>
    </lineage>
</organism>
<dbReference type="InterPro" id="IPR011528">
    <property type="entry name" value="NERD"/>
</dbReference>
<dbReference type="EMBL" id="JAIWJX010000002">
    <property type="protein sequence ID" value="MCK6258862.1"/>
    <property type="molecule type" value="Genomic_DNA"/>
</dbReference>
<sequence length="321" mass="37396">MIVKELKVPLIIRKLEALLRRLPSNHPQRSEIERQLARRKAGYRGEQSVEYSLSYLPPNKYIILFDLRLYDGSHFFQIDTLLISPHFLLILEVKNFSGTLQFDQEFKQLIRTSMDKEEAFPDPILQVARHKTQLQTWLSSMGFRHQIPIETIVVVSSPHTLIRSSSTGVSRKVTHLSNLIELIKDLEQRYKKDAVTETEIQYLTNLLIKNEYPHDADILNRFQISYQEILKGILCPVCLSFSMSRSRQGWKCMNCDHYDKLVHYTALEDYILLLGSEITNRKLKEFLQLSSTSAAKRLLLSLNVPHSGSFKDRKYYLSLPL</sequence>
<evidence type="ECO:0000313" key="3">
    <source>
        <dbReference type="Proteomes" id="UP001139011"/>
    </source>
</evidence>
<name>A0A9X1XDH1_9BACL</name>
<dbReference type="Pfam" id="PF08378">
    <property type="entry name" value="NERD"/>
    <property type="match status" value="1"/>
</dbReference>
<keyword evidence="3" id="KW-1185">Reference proteome</keyword>
<dbReference type="RefSeq" id="WP_248254096.1">
    <property type="nucleotide sequence ID" value="NZ_JAIWJX010000002.1"/>
</dbReference>
<protein>
    <submittedName>
        <fullName evidence="2">NERD domain-containing protein</fullName>
    </submittedName>
</protein>
<dbReference type="AlphaFoldDB" id="A0A9X1XDH1"/>